<accession>A0AAD1XVY5</accession>
<feature type="transmembrane region" description="Helical" evidence="8">
    <location>
        <begin position="6"/>
        <end position="25"/>
    </location>
</feature>
<gene>
    <name evidence="9" type="ORF">ECRASSUSDP1_LOCUS20971</name>
</gene>
<evidence type="ECO:0000256" key="2">
    <source>
        <dbReference type="ARBA" id="ARBA00009731"/>
    </source>
</evidence>
<reference evidence="9" key="1">
    <citation type="submission" date="2023-07" db="EMBL/GenBank/DDBJ databases">
        <authorList>
            <consortium name="AG Swart"/>
            <person name="Singh M."/>
            <person name="Singh A."/>
            <person name="Seah K."/>
            <person name="Emmerich C."/>
        </authorList>
    </citation>
    <scope>NUCLEOTIDE SEQUENCE</scope>
    <source>
        <strain evidence="9">DP1</strain>
    </source>
</reference>
<keyword evidence="4 8" id="KW-0812">Transmembrane</keyword>
<evidence type="ECO:0000256" key="7">
    <source>
        <dbReference type="ARBA" id="ARBA00023136"/>
    </source>
</evidence>
<keyword evidence="6 8" id="KW-1133">Transmembrane helix</keyword>
<evidence type="ECO:0000256" key="3">
    <source>
        <dbReference type="ARBA" id="ARBA00017467"/>
    </source>
</evidence>
<dbReference type="PANTHER" id="PTHR12154:SF4">
    <property type="entry name" value="UDP-N-ACETYLGLUCOSAMINE TRANSFERASE SUBUNIT ALG14 HOMOLOG"/>
    <property type="match status" value="1"/>
</dbReference>
<dbReference type="GO" id="GO:0004577">
    <property type="term" value="F:N-acetylglucosaminyldiphosphodolichol N-acetylglucosaminyltransferase activity"/>
    <property type="evidence" value="ECO:0007669"/>
    <property type="project" value="TreeGrafter"/>
</dbReference>
<keyword evidence="7 8" id="KW-0472">Membrane</keyword>
<dbReference type="GO" id="GO:0006488">
    <property type="term" value="P:dolichol-linked oligosaccharide biosynthetic process"/>
    <property type="evidence" value="ECO:0007669"/>
    <property type="project" value="InterPro"/>
</dbReference>
<evidence type="ECO:0000313" key="10">
    <source>
        <dbReference type="Proteomes" id="UP001295684"/>
    </source>
</evidence>
<comment type="subcellular location">
    <subcellularLocation>
        <location evidence="1">Endoplasmic reticulum membrane</location>
        <topology evidence="1">Single-pass membrane protein</topology>
    </subcellularLocation>
</comment>
<keyword evidence="10" id="KW-1185">Reference proteome</keyword>
<dbReference type="Proteomes" id="UP001295684">
    <property type="component" value="Unassembled WGS sequence"/>
</dbReference>
<keyword evidence="5" id="KW-0256">Endoplasmic reticulum</keyword>
<evidence type="ECO:0000256" key="5">
    <source>
        <dbReference type="ARBA" id="ARBA00022824"/>
    </source>
</evidence>
<dbReference type="EMBL" id="CAMPGE010021413">
    <property type="protein sequence ID" value="CAI2379561.1"/>
    <property type="molecule type" value="Genomic_DNA"/>
</dbReference>
<evidence type="ECO:0000256" key="4">
    <source>
        <dbReference type="ARBA" id="ARBA00022692"/>
    </source>
</evidence>
<dbReference type="PANTHER" id="PTHR12154">
    <property type="entry name" value="GLYCOSYL TRANSFERASE-RELATED"/>
    <property type="match status" value="1"/>
</dbReference>
<comment type="caution">
    <text evidence="9">The sequence shown here is derived from an EMBL/GenBank/DDBJ whole genome shotgun (WGS) entry which is preliminary data.</text>
</comment>
<evidence type="ECO:0000256" key="8">
    <source>
        <dbReference type="SAM" id="Phobius"/>
    </source>
</evidence>
<dbReference type="InterPro" id="IPR013969">
    <property type="entry name" value="Oligosacch_biosynth_Alg14"/>
</dbReference>
<protein>
    <recommendedName>
        <fullName evidence="3">UDP-N-acetylglucosamine transferase subunit ALG14</fullName>
    </recommendedName>
</protein>
<dbReference type="Pfam" id="PF08660">
    <property type="entry name" value="Alg14"/>
    <property type="match status" value="1"/>
</dbReference>
<sequence length="78" mass="8931">MVVSNGPGTALPIIYIAFIIGKLLWNTKIIFIESFCRINSLSLTGRLVFKIVDRFYVYWEELQKAHPKSLLIKGNLSM</sequence>
<dbReference type="GO" id="GO:0043541">
    <property type="term" value="C:UDP-N-acetylglucosamine transferase complex"/>
    <property type="evidence" value="ECO:0007669"/>
    <property type="project" value="TreeGrafter"/>
</dbReference>
<name>A0AAD1XVY5_EUPCR</name>
<evidence type="ECO:0000256" key="1">
    <source>
        <dbReference type="ARBA" id="ARBA00004389"/>
    </source>
</evidence>
<proteinExistence type="inferred from homology"/>
<dbReference type="AlphaFoldDB" id="A0AAD1XVY5"/>
<comment type="similarity">
    <text evidence="2">Belongs to the ALG14 family.</text>
</comment>
<organism evidence="9 10">
    <name type="scientific">Euplotes crassus</name>
    <dbReference type="NCBI Taxonomy" id="5936"/>
    <lineage>
        <taxon>Eukaryota</taxon>
        <taxon>Sar</taxon>
        <taxon>Alveolata</taxon>
        <taxon>Ciliophora</taxon>
        <taxon>Intramacronucleata</taxon>
        <taxon>Spirotrichea</taxon>
        <taxon>Hypotrichia</taxon>
        <taxon>Euplotida</taxon>
        <taxon>Euplotidae</taxon>
        <taxon>Moneuplotes</taxon>
    </lineage>
</organism>
<dbReference type="Gene3D" id="3.40.50.2000">
    <property type="entry name" value="Glycogen Phosphorylase B"/>
    <property type="match status" value="1"/>
</dbReference>
<evidence type="ECO:0000256" key="6">
    <source>
        <dbReference type="ARBA" id="ARBA00022989"/>
    </source>
</evidence>
<evidence type="ECO:0000313" key="9">
    <source>
        <dbReference type="EMBL" id="CAI2379561.1"/>
    </source>
</evidence>